<evidence type="ECO:0000313" key="2">
    <source>
        <dbReference type="EMBL" id="NIR74905.1"/>
    </source>
</evidence>
<dbReference type="SUPFAM" id="SSF54913">
    <property type="entry name" value="GlnB-like"/>
    <property type="match status" value="1"/>
</dbReference>
<dbReference type="Pfam" id="PF09413">
    <property type="entry name" value="DUF2007"/>
    <property type="match status" value="1"/>
</dbReference>
<dbReference type="Proteomes" id="UP000702544">
    <property type="component" value="Unassembled WGS sequence"/>
</dbReference>
<dbReference type="AlphaFoldDB" id="A0AAE4ZC84"/>
<evidence type="ECO:0000313" key="3">
    <source>
        <dbReference type="Proteomes" id="UP000702544"/>
    </source>
</evidence>
<comment type="caution">
    <text evidence="2">The sequence shown here is derived from an EMBL/GenBank/DDBJ whole genome shotgun (WGS) entry which is preliminary data.</text>
</comment>
<dbReference type="InterPro" id="IPR018551">
    <property type="entry name" value="DUF2007"/>
</dbReference>
<organism evidence="2 3">
    <name type="scientific">Candidatus Kutchimonas denitrificans</name>
    <dbReference type="NCBI Taxonomy" id="3056748"/>
    <lineage>
        <taxon>Bacteria</taxon>
        <taxon>Pseudomonadati</taxon>
        <taxon>Gemmatimonadota</taxon>
        <taxon>Gemmatimonadia</taxon>
        <taxon>Candidatus Palauibacterales</taxon>
        <taxon>Candidatus Palauibacteraceae</taxon>
        <taxon>Candidatus Kutchimonas</taxon>
    </lineage>
</organism>
<dbReference type="EMBL" id="JAACAK010000049">
    <property type="protein sequence ID" value="NIR74905.1"/>
    <property type="molecule type" value="Genomic_DNA"/>
</dbReference>
<proteinExistence type="predicted"/>
<protein>
    <submittedName>
        <fullName evidence="2">DUF2007 domain-containing protein</fullName>
    </submittedName>
</protein>
<evidence type="ECO:0000259" key="1">
    <source>
        <dbReference type="Pfam" id="PF09413"/>
    </source>
</evidence>
<name>A0AAE4ZC84_9BACT</name>
<gene>
    <name evidence="2" type="ORF">GWO12_07295</name>
</gene>
<feature type="domain" description="DUF2007" evidence="1">
    <location>
        <begin position="4"/>
        <end position="70"/>
    </location>
</feature>
<accession>A0AAE4ZC84</accession>
<dbReference type="InterPro" id="IPR011322">
    <property type="entry name" value="N-reg_PII-like_a/b"/>
</dbReference>
<reference evidence="2 3" key="1">
    <citation type="submission" date="2020-01" db="EMBL/GenBank/DDBJ databases">
        <title>Genomes assembled from Gulf of Kutch pelagic sediment metagenomes.</title>
        <authorList>
            <person name="Chandrashekar M."/>
            <person name="Mahajan M.S."/>
            <person name="Dave K.J."/>
            <person name="Vatsa P."/>
            <person name="Nathani N.M."/>
        </authorList>
    </citation>
    <scope>NUCLEOTIDE SEQUENCE [LARGE SCALE GENOMIC DNA]</scope>
    <source>
        <strain evidence="2">KS3-K002</strain>
    </source>
</reference>
<sequence>MRLVKVASFPSRVEAGLAAGILESNGIMHTIRADDVGIFGPGHQGPFHKGVDLLVAETDLAEALSLLQDAGLLE</sequence>